<keyword evidence="1" id="KW-0067">ATP-binding</keyword>
<keyword evidence="1" id="KW-0547">Nucleotide-binding</keyword>
<proteinExistence type="predicted"/>
<sequence length="43" mass="4672">MSGDGTTHQGTCDAVISSDSLSRLYGYPPCAVGEHRQRWFMPG</sequence>
<dbReference type="Proteomes" id="UP000306324">
    <property type="component" value="Unassembled WGS sequence"/>
</dbReference>
<comment type="caution">
    <text evidence="1">The sequence shown here is derived from an EMBL/GenBank/DDBJ whole genome shotgun (WGS) entry which is preliminary data.</text>
</comment>
<gene>
    <name evidence="1" type="ORF">ACCUM_1910</name>
</gene>
<evidence type="ECO:0000313" key="2">
    <source>
        <dbReference type="Proteomes" id="UP000306324"/>
    </source>
</evidence>
<reference evidence="1 2" key="1">
    <citation type="submission" date="2019-04" db="EMBL/GenBank/DDBJ databases">
        <title>A novel phosphate-accumulating bacterium identified in bioreactor for phosphate removal from wastewater.</title>
        <authorList>
            <person name="Kotlyarov R.Y."/>
            <person name="Beletsky A.V."/>
            <person name="Kallistova A.Y."/>
            <person name="Dorofeev A.G."/>
            <person name="Nikolaev Y.Y."/>
            <person name="Pimenov N.V."/>
            <person name="Ravin N.V."/>
            <person name="Mardanov A.V."/>
        </authorList>
    </citation>
    <scope>NUCLEOTIDE SEQUENCE [LARGE SCALE GENOMIC DNA]</scope>
    <source>
        <strain evidence="1 2">Bin19</strain>
    </source>
</reference>
<protein>
    <submittedName>
        <fullName evidence="1">Iron(III) dicitrate transport ATP-binding protein fecE</fullName>
    </submittedName>
</protein>
<dbReference type="EMBL" id="SWAD01000115">
    <property type="protein sequence ID" value="TMQ75159.1"/>
    <property type="molecule type" value="Genomic_DNA"/>
</dbReference>
<keyword evidence="2" id="KW-1185">Reference proteome</keyword>
<name>A0A5S4EIR0_9PROT</name>
<accession>A0A5S4EIR0</accession>
<evidence type="ECO:0000313" key="1">
    <source>
        <dbReference type="EMBL" id="TMQ75159.1"/>
    </source>
</evidence>
<dbReference type="GO" id="GO:0005524">
    <property type="term" value="F:ATP binding"/>
    <property type="evidence" value="ECO:0007669"/>
    <property type="project" value="UniProtKB-KW"/>
</dbReference>
<organism evidence="1 2">
    <name type="scientific">Candidatus Accumulibacter phosphatis</name>
    <dbReference type="NCBI Taxonomy" id="327160"/>
    <lineage>
        <taxon>Bacteria</taxon>
        <taxon>Pseudomonadati</taxon>
        <taxon>Pseudomonadota</taxon>
        <taxon>Betaproteobacteria</taxon>
        <taxon>Candidatus Accumulibacter</taxon>
    </lineage>
</organism>
<dbReference type="AlphaFoldDB" id="A0A5S4EIR0"/>